<evidence type="ECO:0000256" key="6">
    <source>
        <dbReference type="ARBA" id="ARBA00022984"/>
    </source>
</evidence>
<keyword evidence="18" id="KW-0131">Cell cycle</keyword>
<reference evidence="18 19" key="1">
    <citation type="submission" date="2018-06" db="EMBL/GenBank/DDBJ databases">
        <title>Genomic Encyclopedia of Archaeal and Bacterial Type Strains, Phase II (KMG-II): from individual species to whole genera.</title>
        <authorList>
            <person name="Goeker M."/>
        </authorList>
    </citation>
    <scope>NUCLEOTIDE SEQUENCE [LARGE SCALE GENOMIC DNA]</scope>
    <source>
        <strain evidence="18 19">KACC 16626</strain>
    </source>
</reference>
<evidence type="ECO:0000256" key="3">
    <source>
        <dbReference type="ARBA" id="ARBA00022679"/>
    </source>
</evidence>
<evidence type="ECO:0000256" key="4">
    <source>
        <dbReference type="ARBA" id="ARBA00022692"/>
    </source>
</evidence>
<sequence>MVSNKDGELKMRKYLNYYVRNFDYPLFFTYLFLCLFGLVMIYSSSIMVSIVNEDGTPTYFYRKQLLNLCIAAFAFIVGAFIPYKHFSNKRIMQILTLMVFVLLAWVKIDGIDAGGAKSWINPFGLMNFQPSEFAKLFIILYFAGAFYRKSLNNPMENLEPNNIVYPIIVWLIIIMFVGTETDLGAVLILSGIAVAVVAASGIQFKKFIKFFTVIIGFGSALIGLIILVKGNEILTENRMGRIKSFLNPFEYESGSSYQVINGYIAIGSGGLEGVGLGQSVQKLGYLPEPQTDFIMAIIAEELGILGVIIVLGGLGFIIFRALTIALKTKDPLARMIAAGIGSWIAVQSFVNLGGLSGLIPLTGVTLPFISYGGTSILLLSFAMGILVNVSMYVKLEKKL</sequence>
<evidence type="ECO:0000256" key="10">
    <source>
        <dbReference type="ARBA" id="ARBA00033270"/>
    </source>
</evidence>
<keyword evidence="5" id="KW-0133">Cell shape</keyword>
<dbReference type="GO" id="GO:0008955">
    <property type="term" value="F:peptidoglycan glycosyltransferase activity"/>
    <property type="evidence" value="ECO:0007669"/>
    <property type="project" value="UniProtKB-EC"/>
</dbReference>
<dbReference type="InterPro" id="IPR018365">
    <property type="entry name" value="Cell_cycle_FtsW-rel_CS"/>
</dbReference>
<evidence type="ECO:0000256" key="7">
    <source>
        <dbReference type="ARBA" id="ARBA00022989"/>
    </source>
</evidence>
<keyword evidence="7 17" id="KW-1133">Transmembrane helix</keyword>
<feature type="transmembrane region" description="Helical" evidence="17">
    <location>
        <begin position="65"/>
        <end position="83"/>
    </location>
</feature>
<evidence type="ECO:0000256" key="16">
    <source>
        <dbReference type="ARBA" id="ARBA00049966"/>
    </source>
</evidence>
<evidence type="ECO:0000256" key="11">
    <source>
        <dbReference type="ARBA" id="ARBA00038053"/>
    </source>
</evidence>
<evidence type="ECO:0000256" key="1">
    <source>
        <dbReference type="ARBA" id="ARBA00004141"/>
    </source>
</evidence>
<keyword evidence="18" id="KW-0132">Cell division</keyword>
<comment type="function">
    <text evidence="16">Peptidoglycan polymerase that is essential for cell division.</text>
</comment>
<evidence type="ECO:0000313" key="19">
    <source>
        <dbReference type="Proteomes" id="UP000247416"/>
    </source>
</evidence>
<comment type="similarity">
    <text evidence="11">Belongs to the SEDS family. FtsW subfamily.</text>
</comment>
<dbReference type="EC" id="2.4.99.28" evidence="14"/>
<comment type="caution">
    <text evidence="18">The sequence shown here is derived from an EMBL/GenBank/DDBJ whole genome shotgun (WGS) entry which is preliminary data.</text>
</comment>
<keyword evidence="6" id="KW-0573">Peptidoglycan synthesis</keyword>
<comment type="subcellular location">
    <subcellularLocation>
        <location evidence="1">Membrane</location>
        <topology evidence="1">Multi-pass membrane protein</topology>
    </subcellularLocation>
</comment>
<feature type="transmembrane region" description="Helical" evidence="17">
    <location>
        <begin position="293"/>
        <end position="319"/>
    </location>
</feature>
<gene>
    <name evidence="18" type="ORF">BJ095_1097</name>
</gene>
<feature type="transmembrane region" description="Helical" evidence="17">
    <location>
        <begin position="159"/>
        <end position="177"/>
    </location>
</feature>
<dbReference type="GO" id="GO:0005886">
    <property type="term" value="C:plasma membrane"/>
    <property type="evidence" value="ECO:0007669"/>
    <property type="project" value="TreeGrafter"/>
</dbReference>
<dbReference type="GO" id="GO:0008360">
    <property type="term" value="P:regulation of cell shape"/>
    <property type="evidence" value="ECO:0007669"/>
    <property type="project" value="UniProtKB-KW"/>
</dbReference>
<dbReference type="GO" id="GO:0032153">
    <property type="term" value="C:cell division site"/>
    <property type="evidence" value="ECO:0007669"/>
    <property type="project" value="TreeGrafter"/>
</dbReference>
<name>A0A318TR71_9BACL</name>
<feature type="transmembrane region" description="Helical" evidence="17">
    <location>
        <begin position="90"/>
        <end position="108"/>
    </location>
</feature>
<evidence type="ECO:0000256" key="17">
    <source>
        <dbReference type="SAM" id="Phobius"/>
    </source>
</evidence>
<feature type="transmembrane region" description="Helical" evidence="17">
    <location>
        <begin position="370"/>
        <end position="393"/>
    </location>
</feature>
<protein>
    <recommendedName>
        <fullName evidence="12">Probable peptidoglycan glycosyltransferase FtsW</fullName>
        <ecNumber evidence="14">2.4.99.28</ecNumber>
    </recommendedName>
    <alternativeName>
        <fullName evidence="13">Cell division protein FtsW</fullName>
    </alternativeName>
    <alternativeName>
        <fullName evidence="10">Cell wall polymerase</fullName>
    </alternativeName>
    <alternativeName>
        <fullName evidence="9">Peptidoglycan polymerase</fullName>
    </alternativeName>
</protein>
<comment type="catalytic activity">
    <reaction evidence="15">
        <text>[GlcNAc-(1-&gt;4)-Mur2Ac(oyl-L-Ala-gamma-D-Glu-L-Lys-D-Ala-D-Ala)](n)-di-trans,octa-cis-undecaprenyl diphosphate + beta-D-GlcNAc-(1-&gt;4)-Mur2Ac(oyl-L-Ala-gamma-D-Glu-L-Lys-D-Ala-D-Ala)-di-trans,octa-cis-undecaprenyl diphosphate = [GlcNAc-(1-&gt;4)-Mur2Ac(oyl-L-Ala-gamma-D-Glu-L-Lys-D-Ala-D-Ala)](n+1)-di-trans,octa-cis-undecaprenyl diphosphate + di-trans,octa-cis-undecaprenyl diphosphate + H(+)</text>
        <dbReference type="Rhea" id="RHEA:23708"/>
        <dbReference type="Rhea" id="RHEA-COMP:9602"/>
        <dbReference type="Rhea" id="RHEA-COMP:9603"/>
        <dbReference type="ChEBI" id="CHEBI:15378"/>
        <dbReference type="ChEBI" id="CHEBI:58405"/>
        <dbReference type="ChEBI" id="CHEBI:60033"/>
        <dbReference type="ChEBI" id="CHEBI:78435"/>
        <dbReference type="EC" id="2.4.99.28"/>
    </reaction>
</comment>
<dbReference type="EMBL" id="QJTJ01000009">
    <property type="protein sequence ID" value="PYF06437.1"/>
    <property type="molecule type" value="Genomic_DNA"/>
</dbReference>
<evidence type="ECO:0000256" key="13">
    <source>
        <dbReference type="ARBA" id="ARBA00041418"/>
    </source>
</evidence>
<keyword evidence="3" id="KW-0808">Transferase</keyword>
<evidence type="ECO:0000256" key="12">
    <source>
        <dbReference type="ARBA" id="ARBA00041185"/>
    </source>
</evidence>
<dbReference type="PANTHER" id="PTHR30474">
    <property type="entry name" value="CELL CYCLE PROTEIN"/>
    <property type="match status" value="1"/>
</dbReference>
<feature type="transmembrane region" description="Helical" evidence="17">
    <location>
        <begin position="21"/>
        <end position="45"/>
    </location>
</feature>
<feature type="transmembrane region" description="Helical" evidence="17">
    <location>
        <begin position="207"/>
        <end position="228"/>
    </location>
</feature>
<evidence type="ECO:0000256" key="14">
    <source>
        <dbReference type="ARBA" id="ARBA00044770"/>
    </source>
</evidence>
<accession>A0A318TR71</accession>
<dbReference type="PANTHER" id="PTHR30474:SF2">
    <property type="entry name" value="PEPTIDOGLYCAN GLYCOSYLTRANSFERASE FTSW-RELATED"/>
    <property type="match status" value="1"/>
</dbReference>
<evidence type="ECO:0000313" key="18">
    <source>
        <dbReference type="EMBL" id="PYF06437.1"/>
    </source>
</evidence>
<dbReference type="GO" id="GO:0009252">
    <property type="term" value="P:peptidoglycan biosynthetic process"/>
    <property type="evidence" value="ECO:0007669"/>
    <property type="project" value="UniProtKB-KW"/>
</dbReference>
<evidence type="ECO:0000256" key="8">
    <source>
        <dbReference type="ARBA" id="ARBA00023136"/>
    </source>
</evidence>
<keyword evidence="4 17" id="KW-0812">Transmembrane</keyword>
<evidence type="ECO:0000256" key="2">
    <source>
        <dbReference type="ARBA" id="ARBA00022676"/>
    </source>
</evidence>
<organism evidence="18 19">
    <name type="scientific">Ureibacillus chungkukjangi</name>
    <dbReference type="NCBI Taxonomy" id="1202712"/>
    <lineage>
        <taxon>Bacteria</taxon>
        <taxon>Bacillati</taxon>
        <taxon>Bacillota</taxon>
        <taxon>Bacilli</taxon>
        <taxon>Bacillales</taxon>
        <taxon>Caryophanaceae</taxon>
        <taxon>Ureibacillus</taxon>
    </lineage>
</organism>
<feature type="transmembrane region" description="Helical" evidence="17">
    <location>
        <begin position="331"/>
        <end position="350"/>
    </location>
</feature>
<dbReference type="Pfam" id="PF01098">
    <property type="entry name" value="FTSW_RODA_SPOVE"/>
    <property type="match status" value="1"/>
</dbReference>
<evidence type="ECO:0000256" key="15">
    <source>
        <dbReference type="ARBA" id="ARBA00049902"/>
    </source>
</evidence>
<keyword evidence="19" id="KW-1185">Reference proteome</keyword>
<proteinExistence type="inferred from homology"/>
<keyword evidence="2" id="KW-0328">Glycosyltransferase</keyword>
<dbReference type="PROSITE" id="PS00428">
    <property type="entry name" value="FTSW_RODA_SPOVE"/>
    <property type="match status" value="1"/>
</dbReference>
<dbReference type="GO" id="GO:0051301">
    <property type="term" value="P:cell division"/>
    <property type="evidence" value="ECO:0007669"/>
    <property type="project" value="UniProtKB-KW"/>
</dbReference>
<evidence type="ECO:0000256" key="9">
    <source>
        <dbReference type="ARBA" id="ARBA00032370"/>
    </source>
</evidence>
<dbReference type="InterPro" id="IPR001182">
    <property type="entry name" value="FtsW/RodA"/>
</dbReference>
<dbReference type="AlphaFoldDB" id="A0A318TR71"/>
<keyword evidence="8 17" id="KW-0472">Membrane</keyword>
<feature type="transmembrane region" description="Helical" evidence="17">
    <location>
        <begin position="183"/>
        <end position="200"/>
    </location>
</feature>
<dbReference type="GO" id="GO:0015648">
    <property type="term" value="F:lipid-linked peptidoglycan transporter activity"/>
    <property type="evidence" value="ECO:0007669"/>
    <property type="project" value="TreeGrafter"/>
</dbReference>
<dbReference type="Proteomes" id="UP000247416">
    <property type="component" value="Unassembled WGS sequence"/>
</dbReference>
<evidence type="ECO:0000256" key="5">
    <source>
        <dbReference type="ARBA" id="ARBA00022960"/>
    </source>
</evidence>
<feature type="transmembrane region" description="Helical" evidence="17">
    <location>
        <begin position="128"/>
        <end position="147"/>
    </location>
</feature>